<dbReference type="PANTHER" id="PTHR33577">
    <property type="entry name" value="STERIGMATOCYSTIN BIOSYNTHESIS PEROXIDASE STCC-RELATED"/>
    <property type="match status" value="1"/>
</dbReference>
<keyword evidence="3" id="KW-0349">Heme</keyword>
<keyword evidence="6" id="KW-0408">Iron</keyword>
<evidence type="ECO:0000313" key="12">
    <source>
        <dbReference type="Proteomes" id="UP000076154"/>
    </source>
</evidence>
<evidence type="ECO:0000256" key="5">
    <source>
        <dbReference type="ARBA" id="ARBA00023002"/>
    </source>
</evidence>
<comment type="caution">
    <text evidence="11">The sequence shown here is derived from an EMBL/GenBank/DDBJ whole genome shotgun (WGS) entry which is preliminary data.</text>
</comment>
<sequence length="265" mass="29258">MSLPASHPDIDSHQHKGKTCPVTGKGHEWCPPQDGDSRSPCPALNTLANHGYLSRDGRNISVFDLIRGLKNGYGLSTPLAIVLAFGGFILLGRFTNLSLFEIGKHGAVEHDASLVHKDTPKGEEYAPIDVQEDLLEKLLADAKTGDEDSEGLEAGDRRTLMDATDVARARVRREKESPALDALHAEIARGEMGIILGVWETKVGRKVGIPVEWMRDWLRKERLPEGWKPTHAQGLLDVVKRSKAIRLAMVDLRKAEMPTDEKARL</sequence>
<dbReference type="Proteomes" id="UP000076154">
    <property type="component" value="Unassembled WGS sequence"/>
</dbReference>
<keyword evidence="2" id="KW-0575">Peroxidase</keyword>
<dbReference type="Pfam" id="PF01328">
    <property type="entry name" value="Peroxidase_2"/>
    <property type="match status" value="1"/>
</dbReference>
<keyword evidence="9" id="KW-0812">Transmembrane</keyword>
<dbReference type="OrthoDB" id="407298at2759"/>
<keyword evidence="12" id="KW-1185">Reference proteome</keyword>
<dbReference type="InParanoid" id="A0A369KH58"/>
<feature type="transmembrane region" description="Helical" evidence="9">
    <location>
        <begin position="73"/>
        <end position="94"/>
    </location>
</feature>
<accession>A0A369KH58</accession>
<proteinExistence type="inferred from homology"/>
<evidence type="ECO:0000259" key="10">
    <source>
        <dbReference type="PROSITE" id="PS51405"/>
    </source>
</evidence>
<evidence type="ECO:0000256" key="6">
    <source>
        <dbReference type="ARBA" id="ARBA00023004"/>
    </source>
</evidence>
<evidence type="ECO:0000256" key="1">
    <source>
        <dbReference type="ARBA" id="ARBA00001970"/>
    </source>
</evidence>
<feature type="region of interest" description="Disordered" evidence="8">
    <location>
        <begin position="1"/>
        <end position="21"/>
    </location>
</feature>
<dbReference type="PROSITE" id="PS51405">
    <property type="entry name" value="HEME_HALOPEROXIDASE"/>
    <property type="match status" value="1"/>
</dbReference>
<dbReference type="STRING" id="39966.A0A369KH58"/>
<dbReference type="EMBL" id="LUEZ02000005">
    <property type="protein sequence ID" value="RDB30246.1"/>
    <property type="molecule type" value="Genomic_DNA"/>
</dbReference>
<dbReference type="GO" id="GO:0046872">
    <property type="term" value="F:metal ion binding"/>
    <property type="evidence" value="ECO:0007669"/>
    <property type="project" value="UniProtKB-KW"/>
</dbReference>
<feature type="domain" description="Heme haloperoxidase family profile" evidence="10">
    <location>
        <begin position="25"/>
        <end position="240"/>
    </location>
</feature>
<evidence type="ECO:0000256" key="9">
    <source>
        <dbReference type="SAM" id="Phobius"/>
    </source>
</evidence>
<comment type="similarity">
    <text evidence="7">Belongs to the chloroperoxidase family.</text>
</comment>
<comment type="cofactor">
    <cofactor evidence="1">
        <name>heme b</name>
        <dbReference type="ChEBI" id="CHEBI:60344"/>
    </cofactor>
</comment>
<gene>
    <name evidence="11" type="primary">CPO</name>
    <name evidence="11" type="ORF">Hypma_007089</name>
</gene>
<evidence type="ECO:0000256" key="8">
    <source>
        <dbReference type="SAM" id="MobiDB-lite"/>
    </source>
</evidence>
<name>A0A369KH58_HYPMA</name>
<evidence type="ECO:0000256" key="2">
    <source>
        <dbReference type="ARBA" id="ARBA00022559"/>
    </source>
</evidence>
<dbReference type="PANTHER" id="PTHR33577:SF9">
    <property type="entry name" value="PEROXIDASE STCC"/>
    <property type="match status" value="1"/>
</dbReference>
<dbReference type="GO" id="GO:0004601">
    <property type="term" value="F:peroxidase activity"/>
    <property type="evidence" value="ECO:0007669"/>
    <property type="project" value="UniProtKB-KW"/>
</dbReference>
<reference evidence="11" key="1">
    <citation type="submission" date="2018-04" db="EMBL/GenBank/DDBJ databases">
        <title>Whole genome sequencing of Hypsizygus marmoreus.</title>
        <authorList>
            <person name="Choi I.-G."/>
            <person name="Min B."/>
            <person name="Kim J.-G."/>
            <person name="Kim S."/>
            <person name="Oh Y.-L."/>
            <person name="Kong W.-S."/>
            <person name="Park H."/>
            <person name="Jeong J."/>
            <person name="Song E.-S."/>
        </authorList>
    </citation>
    <scope>NUCLEOTIDE SEQUENCE [LARGE SCALE GENOMIC DNA]</scope>
    <source>
        <strain evidence="11">51987-8</strain>
    </source>
</reference>
<dbReference type="SUPFAM" id="SSF47571">
    <property type="entry name" value="Cloroperoxidase"/>
    <property type="match status" value="1"/>
</dbReference>
<evidence type="ECO:0000256" key="7">
    <source>
        <dbReference type="ARBA" id="ARBA00025795"/>
    </source>
</evidence>
<evidence type="ECO:0000256" key="3">
    <source>
        <dbReference type="ARBA" id="ARBA00022617"/>
    </source>
</evidence>
<evidence type="ECO:0000256" key="4">
    <source>
        <dbReference type="ARBA" id="ARBA00022723"/>
    </source>
</evidence>
<keyword evidence="9" id="KW-1133">Transmembrane helix</keyword>
<protein>
    <submittedName>
        <fullName evidence="11">Chloroperoxidase</fullName>
    </submittedName>
</protein>
<keyword evidence="9" id="KW-0472">Membrane</keyword>
<dbReference type="InterPro" id="IPR000028">
    <property type="entry name" value="Chloroperoxidase"/>
</dbReference>
<keyword evidence="5" id="KW-0560">Oxidoreductase</keyword>
<dbReference type="InterPro" id="IPR036851">
    <property type="entry name" value="Chloroperoxidase-like_sf"/>
</dbReference>
<evidence type="ECO:0000313" key="11">
    <source>
        <dbReference type="EMBL" id="RDB30246.1"/>
    </source>
</evidence>
<keyword evidence="4" id="KW-0479">Metal-binding</keyword>
<dbReference type="AlphaFoldDB" id="A0A369KH58"/>
<dbReference type="Gene3D" id="1.10.489.10">
    <property type="entry name" value="Chloroperoxidase-like"/>
    <property type="match status" value="1"/>
</dbReference>
<organism evidence="11 12">
    <name type="scientific">Hypsizygus marmoreus</name>
    <name type="common">White beech mushroom</name>
    <name type="synonym">Agaricus marmoreus</name>
    <dbReference type="NCBI Taxonomy" id="39966"/>
    <lineage>
        <taxon>Eukaryota</taxon>
        <taxon>Fungi</taxon>
        <taxon>Dikarya</taxon>
        <taxon>Basidiomycota</taxon>
        <taxon>Agaricomycotina</taxon>
        <taxon>Agaricomycetes</taxon>
        <taxon>Agaricomycetidae</taxon>
        <taxon>Agaricales</taxon>
        <taxon>Tricholomatineae</taxon>
        <taxon>Lyophyllaceae</taxon>
        <taxon>Hypsizygus</taxon>
    </lineage>
</organism>